<evidence type="ECO:0000313" key="2">
    <source>
        <dbReference type="Proteomes" id="UP001233999"/>
    </source>
</evidence>
<protein>
    <submittedName>
        <fullName evidence="1">Uncharacterized protein</fullName>
    </submittedName>
</protein>
<evidence type="ECO:0000313" key="1">
    <source>
        <dbReference type="EMBL" id="KAJ9589181.1"/>
    </source>
</evidence>
<dbReference type="AlphaFoldDB" id="A0AAD8EGF7"/>
<accession>A0AAD8EGF7</accession>
<organism evidence="1 2">
    <name type="scientific">Diploptera punctata</name>
    <name type="common">Pacific beetle cockroach</name>
    <dbReference type="NCBI Taxonomy" id="6984"/>
    <lineage>
        <taxon>Eukaryota</taxon>
        <taxon>Metazoa</taxon>
        <taxon>Ecdysozoa</taxon>
        <taxon>Arthropoda</taxon>
        <taxon>Hexapoda</taxon>
        <taxon>Insecta</taxon>
        <taxon>Pterygota</taxon>
        <taxon>Neoptera</taxon>
        <taxon>Polyneoptera</taxon>
        <taxon>Dictyoptera</taxon>
        <taxon>Blattodea</taxon>
        <taxon>Blaberoidea</taxon>
        <taxon>Blaberidae</taxon>
        <taxon>Diplopterinae</taxon>
        <taxon>Diploptera</taxon>
    </lineage>
</organism>
<sequence>VHSSGPPCTWICAHSITYGTNAFTFSHYIILHHFVYSFPIFHTSVPSFLLGRQSPFPCGVQQATGYTMRISIYMRGKKSVKSKRKLYSINYYVVYRSDILCSPQQLFCHERSNRN</sequence>
<feature type="non-terminal residue" evidence="1">
    <location>
        <position position="115"/>
    </location>
</feature>
<reference evidence="1" key="1">
    <citation type="journal article" date="2023" name="IScience">
        <title>Live-bearing cockroach genome reveals convergent evolutionary mechanisms linked to viviparity in insects and beyond.</title>
        <authorList>
            <person name="Fouks B."/>
            <person name="Harrison M.C."/>
            <person name="Mikhailova A.A."/>
            <person name="Marchal E."/>
            <person name="English S."/>
            <person name="Carruthers M."/>
            <person name="Jennings E.C."/>
            <person name="Chiamaka E.L."/>
            <person name="Frigard R.A."/>
            <person name="Pippel M."/>
            <person name="Attardo G.M."/>
            <person name="Benoit J.B."/>
            <person name="Bornberg-Bauer E."/>
            <person name="Tobe S.S."/>
        </authorList>
    </citation>
    <scope>NUCLEOTIDE SEQUENCE</scope>
    <source>
        <strain evidence="1">Stay&amp;Tobe</strain>
    </source>
</reference>
<dbReference type="EMBL" id="JASPKZ010005129">
    <property type="protein sequence ID" value="KAJ9589181.1"/>
    <property type="molecule type" value="Genomic_DNA"/>
</dbReference>
<gene>
    <name evidence="1" type="ORF">L9F63_028034</name>
</gene>
<reference evidence="1" key="2">
    <citation type="submission" date="2023-05" db="EMBL/GenBank/DDBJ databases">
        <authorList>
            <person name="Fouks B."/>
        </authorList>
    </citation>
    <scope>NUCLEOTIDE SEQUENCE</scope>
    <source>
        <strain evidence="1">Stay&amp;Tobe</strain>
        <tissue evidence="1">Testes</tissue>
    </source>
</reference>
<feature type="non-terminal residue" evidence="1">
    <location>
        <position position="1"/>
    </location>
</feature>
<proteinExistence type="predicted"/>
<keyword evidence="2" id="KW-1185">Reference proteome</keyword>
<dbReference type="Proteomes" id="UP001233999">
    <property type="component" value="Unassembled WGS sequence"/>
</dbReference>
<comment type="caution">
    <text evidence="1">The sequence shown here is derived from an EMBL/GenBank/DDBJ whole genome shotgun (WGS) entry which is preliminary data.</text>
</comment>
<name>A0AAD8EGF7_DIPPU</name>